<gene>
    <name evidence="1" type="ORF">PVE99_01660</name>
</gene>
<proteinExistence type="predicted"/>
<sequence>MSNLKKIISSAFNNQHPDSVADALISRVLDKYGISESGLKNLSPDQKEKIRKITAELQSRINKTLK</sequence>
<dbReference type="AlphaFoldDB" id="A0ABD4WLT1"/>
<protein>
    <submittedName>
        <fullName evidence="1">Spore coat protein</fullName>
    </submittedName>
</protein>
<keyword evidence="1" id="KW-0946">Virion</keyword>
<accession>A0ABD4WLT1</accession>
<name>A0ABD4WLT1_PRIMG</name>
<dbReference type="Proteomes" id="UP001213771">
    <property type="component" value="Unassembled WGS sequence"/>
</dbReference>
<evidence type="ECO:0000313" key="1">
    <source>
        <dbReference type="EMBL" id="MDD9781153.1"/>
    </source>
</evidence>
<reference evidence="1 2" key="1">
    <citation type="submission" date="2023-02" db="EMBL/GenBank/DDBJ databases">
        <authorList>
            <person name="Olszewska D."/>
        </authorList>
    </citation>
    <scope>NUCLEOTIDE SEQUENCE [LARGE SCALE GENOMIC DNA]</scope>
    <source>
        <strain evidence="1 2">FDU301</strain>
    </source>
</reference>
<organism evidence="1 2">
    <name type="scientific">Priestia megaterium</name>
    <name type="common">Bacillus megaterium</name>
    <dbReference type="NCBI Taxonomy" id="1404"/>
    <lineage>
        <taxon>Bacteria</taxon>
        <taxon>Bacillati</taxon>
        <taxon>Bacillota</taxon>
        <taxon>Bacilli</taxon>
        <taxon>Bacillales</taxon>
        <taxon>Bacillaceae</taxon>
        <taxon>Priestia</taxon>
    </lineage>
</organism>
<keyword evidence="1" id="KW-0167">Capsid protein</keyword>
<dbReference type="EMBL" id="JARAOX010000083">
    <property type="protein sequence ID" value="MDD9781153.1"/>
    <property type="molecule type" value="Genomic_DNA"/>
</dbReference>
<evidence type="ECO:0000313" key="2">
    <source>
        <dbReference type="Proteomes" id="UP001213771"/>
    </source>
</evidence>
<comment type="caution">
    <text evidence="1">The sequence shown here is derived from an EMBL/GenBank/DDBJ whole genome shotgun (WGS) entry which is preliminary data.</text>
</comment>
<dbReference type="RefSeq" id="WP_057237837.1">
    <property type="nucleotide sequence ID" value="NZ_JARAOX010000083.1"/>
</dbReference>